<dbReference type="Pfam" id="PF16080">
    <property type="entry name" value="Phage_holin_2_3"/>
    <property type="match status" value="1"/>
</dbReference>
<reference evidence="2" key="1">
    <citation type="submission" date="2022-10" db="EMBL/GenBank/DDBJ databases">
        <title>Shewanella flava sp. nov, isolated from the estuary of the Fenhe River into the Yellow River.</title>
        <authorList>
            <person name="Li Y."/>
        </authorList>
    </citation>
    <scope>NUCLEOTIDE SEQUENCE</scope>
    <source>
        <strain evidence="2">FYR11-62</strain>
    </source>
</reference>
<keyword evidence="1" id="KW-0472">Membrane</keyword>
<keyword evidence="1" id="KW-0812">Transmembrane</keyword>
<dbReference type="InterPro" id="IPR032118">
    <property type="entry name" value="Phage_holin_HP1"/>
</dbReference>
<keyword evidence="1" id="KW-1133">Transmembrane helix</keyword>
<accession>A0ABT3I5U4</accession>
<keyword evidence="3" id="KW-1185">Reference proteome</keyword>
<evidence type="ECO:0000313" key="3">
    <source>
        <dbReference type="Proteomes" id="UP001163714"/>
    </source>
</evidence>
<proteinExistence type="predicted"/>
<comment type="caution">
    <text evidence="2">The sequence shown here is derived from an EMBL/GenBank/DDBJ whole genome shotgun (WGS) entry which is preliminary data.</text>
</comment>
<protein>
    <submittedName>
        <fullName evidence="2">Phage holin family protein</fullName>
    </submittedName>
</protein>
<evidence type="ECO:0000256" key="1">
    <source>
        <dbReference type="SAM" id="Phobius"/>
    </source>
</evidence>
<evidence type="ECO:0000313" key="2">
    <source>
        <dbReference type="EMBL" id="MCW3171422.1"/>
    </source>
</evidence>
<dbReference type="Proteomes" id="UP001163714">
    <property type="component" value="Unassembled WGS sequence"/>
</dbReference>
<dbReference type="EMBL" id="JAPDMX010000003">
    <property type="protein sequence ID" value="MCW3171422.1"/>
    <property type="molecule type" value="Genomic_DNA"/>
</dbReference>
<feature type="transmembrane region" description="Helical" evidence="1">
    <location>
        <begin position="12"/>
        <end position="29"/>
    </location>
</feature>
<organism evidence="2 3">
    <name type="scientific">Shewanella subflava</name>
    <dbReference type="NCBI Taxonomy" id="2986476"/>
    <lineage>
        <taxon>Bacteria</taxon>
        <taxon>Pseudomonadati</taxon>
        <taxon>Pseudomonadota</taxon>
        <taxon>Gammaproteobacteria</taxon>
        <taxon>Alteromonadales</taxon>
        <taxon>Shewanellaceae</taxon>
        <taxon>Shewanella</taxon>
    </lineage>
</organism>
<feature type="transmembrane region" description="Helical" evidence="1">
    <location>
        <begin position="35"/>
        <end position="54"/>
    </location>
</feature>
<sequence>MTITTELGAQKLTAGASYFASFFTFIGGALTVDAIAILVGMALALLTFLINWVYQSKRNSREHALFVQKQALIQKQMEKLETS</sequence>
<dbReference type="RefSeq" id="WP_264724922.1">
    <property type="nucleotide sequence ID" value="NZ_JAPDMX010000003.1"/>
</dbReference>
<gene>
    <name evidence="2" type="ORF">OHT75_02880</name>
</gene>
<name>A0ABT3I5U4_9GAMM</name>